<evidence type="ECO:0000313" key="1">
    <source>
        <dbReference type="EMBL" id="OME94852.1"/>
    </source>
</evidence>
<name>A0A1R1B5M8_PAELA</name>
<protein>
    <submittedName>
        <fullName evidence="1">Uncharacterized protein</fullName>
    </submittedName>
</protein>
<reference evidence="1 2" key="1">
    <citation type="submission" date="2016-11" db="EMBL/GenBank/DDBJ databases">
        <title>Paenibacillus species isolates.</title>
        <authorList>
            <person name="Beno S.M."/>
        </authorList>
    </citation>
    <scope>NUCLEOTIDE SEQUENCE [LARGE SCALE GENOMIC DNA]</scope>
    <source>
        <strain evidence="1 2">FSL F4-0100</strain>
    </source>
</reference>
<gene>
    <name evidence="1" type="ORF">BK123_07070</name>
</gene>
<comment type="caution">
    <text evidence="1">The sequence shown here is derived from an EMBL/GenBank/DDBJ whole genome shotgun (WGS) entry which is preliminary data.</text>
</comment>
<organism evidence="1 2">
    <name type="scientific">Paenibacillus lautus</name>
    <name type="common">Bacillus lautus</name>
    <dbReference type="NCBI Taxonomy" id="1401"/>
    <lineage>
        <taxon>Bacteria</taxon>
        <taxon>Bacillati</taxon>
        <taxon>Bacillota</taxon>
        <taxon>Bacilli</taxon>
        <taxon>Bacillales</taxon>
        <taxon>Paenibacillaceae</taxon>
        <taxon>Paenibacillus</taxon>
    </lineage>
</organism>
<dbReference type="EMBL" id="MRTF01000002">
    <property type="protein sequence ID" value="OME94852.1"/>
    <property type="molecule type" value="Genomic_DNA"/>
</dbReference>
<accession>A0A1R1B5M8</accession>
<sequence length="104" mass="12023">MTYRNRIRMLNVAERRLRRAKHSLVQERTERAVNEIEATIVIMIGVFGCLNSYKKTKHPWKGGGGAKNKYTGKVTKKVCKKSKYGNERIARSQEFCETKKNNSC</sequence>
<evidence type="ECO:0000313" key="2">
    <source>
        <dbReference type="Proteomes" id="UP000187074"/>
    </source>
</evidence>
<proteinExistence type="predicted"/>
<dbReference type="Proteomes" id="UP000187074">
    <property type="component" value="Unassembled WGS sequence"/>
</dbReference>
<dbReference type="AlphaFoldDB" id="A0A1R1B5M8"/>